<dbReference type="KEGG" id="maic:MAIC_14690"/>
<keyword evidence="2" id="KW-0732">Signal</keyword>
<reference evidence="3 4" key="1">
    <citation type="journal article" date="2019" name="Emerg. Microbes Infect.">
        <title>Comprehensive subspecies identification of 175 nontuberculous mycobacteria species based on 7547 genomic profiles.</title>
        <authorList>
            <person name="Matsumoto Y."/>
            <person name="Kinjo T."/>
            <person name="Motooka D."/>
            <person name="Nabeya D."/>
            <person name="Jung N."/>
            <person name="Uechi K."/>
            <person name="Horii T."/>
            <person name="Iida T."/>
            <person name="Fujita J."/>
            <person name="Nakamura S."/>
        </authorList>
    </citation>
    <scope>NUCLEOTIDE SEQUENCE [LARGE SCALE GENOMIC DNA]</scope>
    <source>
        <strain evidence="3 4">JCM 6376</strain>
    </source>
</reference>
<evidence type="ECO:0000256" key="1">
    <source>
        <dbReference type="SAM" id="MobiDB-lite"/>
    </source>
</evidence>
<protein>
    <recommendedName>
        <fullName evidence="5">Metallopeptidase DUF4344</fullName>
    </recommendedName>
</protein>
<accession>A0AAD1HME7</accession>
<gene>
    <name evidence="3" type="ORF">MAIC_14690</name>
</gene>
<feature type="chain" id="PRO_5042248459" description="Metallopeptidase DUF4344" evidence="2">
    <location>
        <begin position="23"/>
        <end position="297"/>
    </location>
</feature>
<dbReference type="PROSITE" id="PS51257">
    <property type="entry name" value="PROKAR_LIPOPROTEIN"/>
    <property type="match status" value="1"/>
</dbReference>
<feature type="signal peptide" evidence="2">
    <location>
        <begin position="1"/>
        <end position="22"/>
    </location>
</feature>
<evidence type="ECO:0000313" key="3">
    <source>
        <dbReference type="EMBL" id="BBX06666.1"/>
    </source>
</evidence>
<dbReference type="EMBL" id="AP022561">
    <property type="protein sequence ID" value="BBX06666.1"/>
    <property type="molecule type" value="Genomic_DNA"/>
</dbReference>
<evidence type="ECO:0000256" key="2">
    <source>
        <dbReference type="SAM" id="SignalP"/>
    </source>
</evidence>
<evidence type="ECO:0008006" key="5">
    <source>
        <dbReference type="Google" id="ProtNLM"/>
    </source>
</evidence>
<organism evidence="3 4">
    <name type="scientific">Mycolicibacterium aichiense</name>
    <dbReference type="NCBI Taxonomy" id="1799"/>
    <lineage>
        <taxon>Bacteria</taxon>
        <taxon>Bacillati</taxon>
        <taxon>Actinomycetota</taxon>
        <taxon>Actinomycetes</taxon>
        <taxon>Mycobacteriales</taxon>
        <taxon>Mycobacteriaceae</taxon>
        <taxon>Mycolicibacterium</taxon>
    </lineage>
</organism>
<dbReference type="AlphaFoldDB" id="A0AAD1HME7"/>
<feature type="region of interest" description="Disordered" evidence="1">
    <location>
        <begin position="25"/>
        <end position="79"/>
    </location>
</feature>
<dbReference type="RefSeq" id="WP_232077550.1">
    <property type="nucleotide sequence ID" value="NZ_AP022561.1"/>
</dbReference>
<name>A0AAD1HME7_9MYCO</name>
<proteinExistence type="predicted"/>
<keyword evidence="4" id="KW-1185">Reference proteome</keyword>
<evidence type="ECO:0000313" key="4">
    <source>
        <dbReference type="Proteomes" id="UP000467327"/>
    </source>
</evidence>
<dbReference type="InterPro" id="IPR025644">
    <property type="entry name" value="DUF4344"/>
</dbReference>
<dbReference type="Pfam" id="PF14247">
    <property type="entry name" value="DUF4344"/>
    <property type="match status" value="1"/>
</dbReference>
<dbReference type="Proteomes" id="UP000467327">
    <property type="component" value="Chromosome"/>
</dbReference>
<sequence length="297" mass="31749">MTNCARVGAAFLGLVVVLSACGNTGSHPDQLRESTVSPSTAQASPARSDQPAEPSGAGKDDSSGSMIPRYDEATSPEAKTGRDIQEQADLLNHLSSSVNNTLKLPHDIQLVGKQCDTANAWWDPNDNSVTLCYEEATEGLEIYTKAGDADPRASTVNGEIATFYHELGHMVISLYDLPITGREEDVADQLSAYILLTPGPDGKVDPANVQAIKDSAREFQGYAEAAGELDDTDLAGGHSPNKVRAFNMECWLYGSNPAANGDLVGDGHLPQSRAELCDDEWDKLSHAWSQLLGPHLK</sequence>
<feature type="compositionally biased region" description="Polar residues" evidence="1">
    <location>
        <begin position="25"/>
        <end position="47"/>
    </location>
</feature>